<reference evidence="2" key="1">
    <citation type="journal article" date="2021" name="Proc. Natl. Acad. Sci. U.S.A.">
        <title>A Catalog of Tens of Thousands of Viruses from Human Metagenomes Reveals Hidden Associations with Chronic Diseases.</title>
        <authorList>
            <person name="Tisza M.J."/>
            <person name="Buck C.B."/>
        </authorList>
    </citation>
    <scope>NUCLEOTIDE SEQUENCE</scope>
    <source>
        <strain evidence="2">CtDwO1</strain>
    </source>
</reference>
<keyword evidence="1" id="KW-0812">Transmembrane</keyword>
<keyword evidence="1" id="KW-1133">Transmembrane helix</keyword>
<evidence type="ECO:0000313" key="2">
    <source>
        <dbReference type="EMBL" id="DAF60185.1"/>
    </source>
</evidence>
<feature type="transmembrane region" description="Helical" evidence="1">
    <location>
        <begin position="34"/>
        <end position="52"/>
    </location>
</feature>
<dbReference type="EMBL" id="BK032784">
    <property type="protein sequence ID" value="DAF60185.1"/>
    <property type="molecule type" value="Genomic_DNA"/>
</dbReference>
<name>A0A8S5TA80_9CAUD</name>
<protein>
    <submittedName>
        <fullName evidence="2">Uncharacterized protein</fullName>
    </submittedName>
</protein>
<accession>A0A8S5TA80</accession>
<evidence type="ECO:0000256" key="1">
    <source>
        <dbReference type="SAM" id="Phobius"/>
    </source>
</evidence>
<keyword evidence="1" id="KW-0472">Membrane</keyword>
<organism evidence="2">
    <name type="scientific">Podoviridae sp. ctDwO1</name>
    <dbReference type="NCBI Taxonomy" id="2827726"/>
    <lineage>
        <taxon>Viruses</taxon>
        <taxon>Duplodnaviria</taxon>
        <taxon>Heunggongvirae</taxon>
        <taxon>Uroviricota</taxon>
        <taxon>Caudoviricetes</taxon>
    </lineage>
</organism>
<proteinExistence type="predicted"/>
<sequence>MNKFFKVHLNWRINVLVVLAMIITILVASDSDNIFLLFLTKIAGFLLGYLTFRLGKYWNSHNKINELRELANEE</sequence>
<feature type="transmembrane region" description="Helical" evidence="1">
    <location>
        <begin position="9"/>
        <end position="28"/>
    </location>
</feature>